<keyword evidence="4" id="KW-1185">Reference proteome</keyword>
<evidence type="ECO:0000313" key="3">
    <source>
        <dbReference type="EMBL" id="SHI40388.1"/>
    </source>
</evidence>
<accession>A0A1M6AVN2</accession>
<dbReference type="EMBL" id="FQYO01000001">
    <property type="protein sequence ID" value="SHI40388.1"/>
    <property type="molecule type" value="Genomic_DNA"/>
</dbReference>
<organism evidence="3 4">
    <name type="scientific">Wenxinia saemankumensis</name>
    <dbReference type="NCBI Taxonomy" id="1447782"/>
    <lineage>
        <taxon>Bacteria</taxon>
        <taxon>Pseudomonadati</taxon>
        <taxon>Pseudomonadota</taxon>
        <taxon>Alphaproteobacteria</taxon>
        <taxon>Rhodobacterales</taxon>
        <taxon>Roseobacteraceae</taxon>
        <taxon>Wenxinia</taxon>
    </lineage>
</organism>
<evidence type="ECO:0000256" key="1">
    <source>
        <dbReference type="SAM" id="SignalP"/>
    </source>
</evidence>
<dbReference type="OrthoDB" id="7876889at2"/>
<evidence type="ECO:0000259" key="2">
    <source>
        <dbReference type="Pfam" id="PF05239"/>
    </source>
</evidence>
<feature type="chain" id="PRO_5009915860" evidence="1">
    <location>
        <begin position="20"/>
        <end position="160"/>
    </location>
</feature>
<dbReference type="PANTHER" id="PTHR36505">
    <property type="entry name" value="BLR1072 PROTEIN"/>
    <property type="match status" value="1"/>
</dbReference>
<dbReference type="InterPro" id="IPR027275">
    <property type="entry name" value="PRC-brl_dom"/>
</dbReference>
<dbReference type="SUPFAM" id="SSF50346">
    <property type="entry name" value="PRC-barrel domain"/>
    <property type="match status" value="1"/>
</dbReference>
<dbReference type="InterPro" id="IPR011033">
    <property type="entry name" value="PRC_barrel-like_sf"/>
</dbReference>
<proteinExistence type="predicted"/>
<dbReference type="AlphaFoldDB" id="A0A1M6AVN2"/>
<dbReference type="Gene3D" id="2.30.30.240">
    <property type="entry name" value="PRC-barrel domain"/>
    <property type="match status" value="1"/>
</dbReference>
<dbReference type="Proteomes" id="UP000184292">
    <property type="component" value="Unassembled WGS sequence"/>
</dbReference>
<feature type="signal peptide" evidence="1">
    <location>
        <begin position="1"/>
        <end position="19"/>
    </location>
</feature>
<feature type="domain" description="PRC-barrel" evidence="2">
    <location>
        <begin position="84"/>
        <end position="144"/>
    </location>
</feature>
<keyword evidence="1" id="KW-0732">Signal</keyword>
<dbReference type="STRING" id="1447782.SAMN05444417_0642"/>
<evidence type="ECO:0000313" key="4">
    <source>
        <dbReference type="Proteomes" id="UP000184292"/>
    </source>
</evidence>
<name>A0A1M6AVN2_9RHOB</name>
<dbReference type="Pfam" id="PF05239">
    <property type="entry name" value="PRC"/>
    <property type="match status" value="1"/>
</dbReference>
<protein>
    <submittedName>
        <fullName evidence="3">PRC-barrel domain-containing protein</fullName>
    </submittedName>
</protein>
<dbReference type="RefSeq" id="WP_073326343.1">
    <property type="nucleotide sequence ID" value="NZ_FQYO01000001.1"/>
</dbReference>
<gene>
    <name evidence="3" type="ORF">SAMN05444417_0642</name>
</gene>
<dbReference type="PANTHER" id="PTHR36505:SF1">
    <property type="entry name" value="BLR1072 PROTEIN"/>
    <property type="match status" value="1"/>
</dbReference>
<sequence>MPRMPLVAFIALMPGAALAQDAVSVDPAELDATEVAPETMPAAGPYIEADDVQDARVYTIGDAYDSSFWDSGQPLGPIAADWGDIGEVEDLLIDNQGAVIGVTVEVGGFLGLGEKTVLIPLEDMRLVQRPDDDDDFYVVTRMSAEQLEEAEEIENVVGDD</sequence>
<reference evidence="3 4" key="1">
    <citation type="submission" date="2016-11" db="EMBL/GenBank/DDBJ databases">
        <authorList>
            <person name="Jaros S."/>
            <person name="Januszkiewicz K."/>
            <person name="Wedrychowicz H."/>
        </authorList>
    </citation>
    <scope>NUCLEOTIDE SEQUENCE [LARGE SCALE GENOMIC DNA]</scope>
    <source>
        <strain evidence="3 4">DSM 100565</strain>
    </source>
</reference>